<dbReference type="RefSeq" id="WP_114186667.1">
    <property type="nucleotide sequence ID" value="NZ_BJYU01000020.1"/>
</dbReference>
<organism evidence="2 3">
    <name type="scientific">Microvirga aerophila</name>
    <dbReference type="NCBI Taxonomy" id="670291"/>
    <lineage>
        <taxon>Bacteria</taxon>
        <taxon>Pseudomonadati</taxon>
        <taxon>Pseudomonadota</taxon>
        <taxon>Alphaproteobacteria</taxon>
        <taxon>Hyphomicrobiales</taxon>
        <taxon>Methylobacteriaceae</taxon>
        <taxon>Microvirga</taxon>
    </lineage>
</organism>
<name>A0A512BQJ5_9HYPH</name>
<feature type="region of interest" description="Disordered" evidence="1">
    <location>
        <begin position="1"/>
        <end position="20"/>
    </location>
</feature>
<dbReference type="OrthoDB" id="8021280at2"/>
<keyword evidence="3" id="KW-1185">Reference proteome</keyword>
<reference evidence="2 3" key="1">
    <citation type="submission" date="2019-07" db="EMBL/GenBank/DDBJ databases">
        <title>Whole genome shotgun sequence of Microvirga aerophila NBRC 106136.</title>
        <authorList>
            <person name="Hosoyama A."/>
            <person name="Uohara A."/>
            <person name="Ohji S."/>
            <person name="Ichikawa N."/>
        </authorList>
    </citation>
    <scope>NUCLEOTIDE SEQUENCE [LARGE SCALE GENOMIC DNA]</scope>
    <source>
        <strain evidence="2 3">NBRC 106136</strain>
    </source>
</reference>
<dbReference type="AlphaFoldDB" id="A0A512BQJ5"/>
<proteinExistence type="predicted"/>
<evidence type="ECO:0000313" key="2">
    <source>
        <dbReference type="EMBL" id="GEO14201.1"/>
    </source>
</evidence>
<evidence type="ECO:0000256" key="1">
    <source>
        <dbReference type="SAM" id="MobiDB-lite"/>
    </source>
</evidence>
<dbReference type="Proteomes" id="UP000321085">
    <property type="component" value="Unassembled WGS sequence"/>
</dbReference>
<protein>
    <submittedName>
        <fullName evidence="2">Uncharacterized protein</fullName>
    </submittedName>
</protein>
<sequence>MRNSVRAKDEDENPRDDPLQNARVLHAQIKGLKKLLELQQWQIETLTDRLYTQQPGGVAARRLLALKRIETKR</sequence>
<evidence type="ECO:0000313" key="3">
    <source>
        <dbReference type="Proteomes" id="UP000321085"/>
    </source>
</evidence>
<gene>
    <name evidence="2" type="ORF">MAE02_18970</name>
</gene>
<dbReference type="EMBL" id="BJYU01000020">
    <property type="protein sequence ID" value="GEO14201.1"/>
    <property type="molecule type" value="Genomic_DNA"/>
</dbReference>
<comment type="caution">
    <text evidence="2">The sequence shown here is derived from an EMBL/GenBank/DDBJ whole genome shotgun (WGS) entry which is preliminary data.</text>
</comment>
<accession>A0A512BQJ5</accession>